<comment type="caution">
    <text evidence="1">The sequence shown here is derived from an EMBL/GenBank/DDBJ whole genome shotgun (WGS) entry which is preliminary data.</text>
</comment>
<evidence type="ECO:0000313" key="2">
    <source>
        <dbReference type="Proteomes" id="UP001314263"/>
    </source>
</evidence>
<dbReference type="Pfam" id="PF11251">
    <property type="entry name" value="DUF3050"/>
    <property type="match status" value="1"/>
</dbReference>
<gene>
    <name evidence="1" type="ORF">CVIRNUC_004204</name>
</gene>
<proteinExistence type="predicted"/>
<dbReference type="SUPFAM" id="SSF48613">
    <property type="entry name" value="Heme oxygenase-like"/>
    <property type="match status" value="1"/>
</dbReference>
<evidence type="ECO:0008006" key="3">
    <source>
        <dbReference type="Google" id="ProtNLM"/>
    </source>
</evidence>
<keyword evidence="2" id="KW-1185">Reference proteome</keyword>
<evidence type="ECO:0000313" key="1">
    <source>
        <dbReference type="EMBL" id="CAK0774803.1"/>
    </source>
</evidence>
<name>A0AAV1I1U1_9CHLO</name>
<organism evidence="1 2">
    <name type="scientific">Coccomyxa viridis</name>
    <dbReference type="NCBI Taxonomy" id="1274662"/>
    <lineage>
        <taxon>Eukaryota</taxon>
        <taxon>Viridiplantae</taxon>
        <taxon>Chlorophyta</taxon>
        <taxon>core chlorophytes</taxon>
        <taxon>Trebouxiophyceae</taxon>
        <taxon>Trebouxiophyceae incertae sedis</taxon>
        <taxon>Coccomyxaceae</taxon>
        <taxon>Coccomyxa</taxon>
    </lineage>
</organism>
<accession>A0AAV1I1U1</accession>
<reference evidence="1 2" key="1">
    <citation type="submission" date="2023-10" db="EMBL/GenBank/DDBJ databases">
        <authorList>
            <person name="Maclean D."/>
            <person name="Macfadyen A."/>
        </authorList>
    </citation>
    <scope>NUCLEOTIDE SEQUENCE [LARGE SCALE GENOMIC DNA]</scope>
</reference>
<dbReference type="InterPro" id="IPR024423">
    <property type="entry name" value="DUF3050"/>
</dbReference>
<dbReference type="Proteomes" id="UP001314263">
    <property type="component" value="Unassembled WGS sequence"/>
</dbReference>
<dbReference type="InterPro" id="IPR016084">
    <property type="entry name" value="Haem_Oase-like_multi-hlx"/>
</dbReference>
<sequence>MDMTKVLPGHFTGNSQHRPAAISQGRMLQGQDVISNTLEQLSSLRAGVVEHPLNQVLVTPASLRLFMEYHIFAVWDFMSLVKRLQQDLTCVRVPWQPPNRKHARLINEIVMEEESDEDGHGGYISHFEMYMEAMQQAGADVGLASEFAAALAEGRPAMHALKELKAPSAVQHFVANTLDIAQHGSTSEVCAAFYFGREELIPGLFQKLLESLRSHAVSVDRLNFYMERHMTVDADRHGPMARALLLDLCGNSEDHCRAAQASAKKCLLARIALWDGVVHAIQESL</sequence>
<protein>
    <recommendedName>
        <fullName evidence="3">Heme oxygenase</fullName>
    </recommendedName>
</protein>
<dbReference type="AlphaFoldDB" id="A0AAV1I1U1"/>
<dbReference type="Gene3D" id="1.20.910.10">
    <property type="entry name" value="Heme oxygenase-like"/>
    <property type="match status" value="1"/>
</dbReference>
<dbReference type="EMBL" id="CAUYUE010000005">
    <property type="protein sequence ID" value="CAK0774803.1"/>
    <property type="molecule type" value="Genomic_DNA"/>
</dbReference>